<dbReference type="InterPro" id="IPR012337">
    <property type="entry name" value="RNaseH-like_sf"/>
</dbReference>
<name>A0A9N7JNH6_CLOSE</name>
<dbReference type="GO" id="GO:0003676">
    <property type="term" value="F:nucleic acid binding"/>
    <property type="evidence" value="ECO:0007669"/>
    <property type="project" value="InterPro"/>
</dbReference>
<dbReference type="InterPro" id="IPR013520">
    <property type="entry name" value="Ribonucl_H"/>
</dbReference>
<accession>A0A9N7JNH6</accession>
<keyword evidence="6" id="KW-1185">Reference proteome</keyword>
<dbReference type="EMBL" id="CP099799">
    <property type="protein sequence ID" value="USS02013.1"/>
    <property type="molecule type" value="Genomic_DNA"/>
</dbReference>
<evidence type="ECO:0000313" key="3">
    <source>
        <dbReference type="EMBL" id="AYE35419.1"/>
    </source>
</evidence>
<dbReference type="Pfam" id="PF00929">
    <property type="entry name" value="RNase_T"/>
    <property type="match status" value="1"/>
</dbReference>
<sequence>MRYFVIDFETANSKRTSSCALGIVEVISGKIINSWDYLINPEEKFDNFNIYIHGITEDMVKDKPTFPELWPKIKEILENNIIIAHNASFDISVLRHTLDKYNLEYPSFKYSCTRILSKKTWPSLINYKLDTLANMLNIQFIHHKACEDAIATAKIFERILLVNSINEFDDLHETLKIKPGLVYPNSYTPCEVKHSSYSIRQYIKPKDILPENENFDTNHVLYNKGISFTGALTSMSRKDAAQCAVNKGAFFCNTVTKKTNYLVIGIQDYTRFSDGEKSSKLKKAEDLIKLGQDLEIIDENEFLNLI</sequence>
<keyword evidence="1 4" id="KW-0540">Nuclease</keyword>
<keyword evidence="1 4" id="KW-0269">Exonuclease</keyword>
<evidence type="ECO:0000256" key="1">
    <source>
        <dbReference type="ARBA" id="ARBA00022839"/>
    </source>
</evidence>
<dbReference type="PANTHER" id="PTHR30231:SF42">
    <property type="entry name" value="EXONUCLEASE"/>
    <property type="match status" value="1"/>
</dbReference>
<evidence type="ECO:0000313" key="5">
    <source>
        <dbReference type="Proteomes" id="UP000280586"/>
    </source>
</evidence>
<dbReference type="RefSeq" id="WP_066677133.1">
    <property type="nucleotide sequence ID" value="NZ_CABMIZ010000023.1"/>
</dbReference>
<dbReference type="GO" id="GO:0005829">
    <property type="term" value="C:cytosol"/>
    <property type="evidence" value="ECO:0007669"/>
    <property type="project" value="TreeGrafter"/>
</dbReference>
<gene>
    <name evidence="3" type="ORF">CP523_13815</name>
    <name evidence="4" type="ORF">NH397_06205</name>
</gene>
<dbReference type="PROSITE" id="PS50172">
    <property type="entry name" value="BRCT"/>
    <property type="match status" value="1"/>
</dbReference>
<dbReference type="Gene3D" id="3.30.420.10">
    <property type="entry name" value="Ribonuclease H-like superfamily/Ribonuclease H"/>
    <property type="match status" value="1"/>
</dbReference>
<dbReference type="Proteomes" id="UP000280586">
    <property type="component" value="Chromosome"/>
</dbReference>
<proteinExistence type="predicted"/>
<dbReference type="Gene3D" id="3.40.50.10190">
    <property type="entry name" value="BRCT domain"/>
    <property type="match status" value="1"/>
</dbReference>
<reference evidence="3 5" key="1">
    <citation type="submission" date="2017-09" db="EMBL/GenBank/DDBJ databases">
        <authorList>
            <person name="Thomas P."/>
            <person name="Seyboldt C."/>
        </authorList>
    </citation>
    <scope>NUCLEOTIDE SEQUENCE [LARGE SCALE GENOMIC DNA]</scope>
    <source>
        <strain evidence="3 5">DSM 7534</strain>
    </source>
</reference>
<dbReference type="CDD" id="cd06130">
    <property type="entry name" value="DNA_pol_III_epsilon_like"/>
    <property type="match status" value="1"/>
</dbReference>
<organism evidence="3 5">
    <name type="scientific">Clostridium septicum</name>
    <dbReference type="NCBI Taxonomy" id="1504"/>
    <lineage>
        <taxon>Bacteria</taxon>
        <taxon>Bacillati</taxon>
        <taxon>Bacillota</taxon>
        <taxon>Clostridia</taxon>
        <taxon>Eubacteriales</taxon>
        <taxon>Clostridiaceae</taxon>
        <taxon>Clostridium</taxon>
    </lineage>
</organism>
<dbReference type="KEGG" id="csep:CP523_13815"/>
<dbReference type="InterPro" id="IPR036397">
    <property type="entry name" value="RNaseH_sf"/>
</dbReference>
<dbReference type="SMART" id="SM00479">
    <property type="entry name" value="EXOIII"/>
    <property type="match status" value="1"/>
</dbReference>
<dbReference type="CDD" id="cd17748">
    <property type="entry name" value="BRCT_DNA_ligase_like"/>
    <property type="match status" value="1"/>
</dbReference>
<evidence type="ECO:0000313" key="4">
    <source>
        <dbReference type="EMBL" id="USS02013.1"/>
    </source>
</evidence>
<dbReference type="OrthoDB" id="9776650at2"/>
<dbReference type="EMBL" id="CP023671">
    <property type="protein sequence ID" value="AYE35419.1"/>
    <property type="molecule type" value="Genomic_DNA"/>
</dbReference>
<dbReference type="AlphaFoldDB" id="A0A9N7JNH6"/>
<dbReference type="SUPFAM" id="SSF53098">
    <property type="entry name" value="Ribonuclease H-like"/>
    <property type="match status" value="1"/>
</dbReference>
<keyword evidence="1 4" id="KW-0378">Hydrolase</keyword>
<dbReference type="FunFam" id="3.30.420.10:FF:000045">
    <property type="entry name" value="3'-5' exonuclease DinG"/>
    <property type="match status" value="1"/>
</dbReference>
<protein>
    <submittedName>
        <fullName evidence="4">Exonuclease domain-containing protein</fullName>
    </submittedName>
</protein>
<evidence type="ECO:0000313" key="6">
    <source>
        <dbReference type="Proteomes" id="UP001055437"/>
    </source>
</evidence>
<dbReference type="SUPFAM" id="SSF52113">
    <property type="entry name" value="BRCT domain"/>
    <property type="match status" value="1"/>
</dbReference>
<evidence type="ECO:0000259" key="2">
    <source>
        <dbReference type="PROSITE" id="PS50172"/>
    </source>
</evidence>
<dbReference type="GeneID" id="303561761"/>
<dbReference type="PANTHER" id="PTHR30231">
    <property type="entry name" value="DNA POLYMERASE III SUBUNIT EPSILON"/>
    <property type="match status" value="1"/>
</dbReference>
<dbReference type="InterPro" id="IPR001357">
    <property type="entry name" value="BRCT_dom"/>
</dbReference>
<dbReference type="InterPro" id="IPR036420">
    <property type="entry name" value="BRCT_dom_sf"/>
</dbReference>
<feature type="domain" description="BRCT" evidence="2">
    <location>
        <begin position="216"/>
        <end position="306"/>
    </location>
</feature>
<dbReference type="Proteomes" id="UP001055437">
    <property type="component" value="Chromosome"/>
</dbReference>
<reference evidence="4" key="2">
    <citation type="submission" date="2022-06" db="EMBL/GenBank/DDBJ databases">
        <authorList>
            <person name="Holder M.E."/>
            <person name="Ajami N.J."/>
            <person name="Petrosino J.F."/>
        </authorList>
    </citation>
    <scope>NUCLEOTIDE SEQUENCE</scope>
    <source>
        <strain evidence="4">RMA 8861</strain>
    </source>
</reference>
<dbReference type="GO" id="GO:0008408">
    <property type="term" value="F:3'-5' exonuclease activity"/>
    <property type="evidence" value="ECO:0007669"/>
    <property type="project" value="TreeGrafter"/>
</dbReference>